<evidence type="ECO:0000256" key="1">
    <source>
        <dbReference type="SAM" id="Phobius"/>
    </source>
</evidence>
<keyword evidence="1" id="KW-1133">Transmembrane helix</keyword>
<keyword evidence="1" id="KW-0472">Membrane</keyword>
<gene>
    <name evidence="2" type="ORF">SB6422_05340</name>
</gene>
<evidence type="ECO:0000313" key="3">
    <source>
        <dbReference type="Proteomes" id="UP000317374"/>
    </source>
</evidence>
<accession>A0A564IMH6</accession>
<proteinExistence type="predicted"/>
<organism evidence="2 3">
    <name type="scientific">Klebsiella huaxiensis</name>
    <dbReference type="NCBI Taxonomy" id="2153354"/>
    <lineage>
        <taxon>Bacteria</taxon>
        <taxon>Pseudomonadati</taxon>
        <taxon>Pseudomonadota</taxon>
        <taxon>Gammaproteobacteria</taxon>
        <taxon>Enterobacterales</taxon>
        <taxon>Enterobacteriaceae</taxon>
        <taxon>Klebsiella/Raoultella group</taxon>
        <taxon>Klebsiella</taxon>
    </lineage>
</organism>
<sequence>MQSFLECVSSVVHKIDGQNACIIAGAIFGFFIQLIIIVLWEANSNRVKRK</sequence>
<dbReference type="EMBL" id="CABGGW010000011">
    <property type="protein sequence ID" value="VUS45779.1"/>
    <property type="molecule type" value="Genomic_DNA"/>
</dbReference>
<protein>
    <submittedName>
        <fullName evidence="2">Uncharacterized protein</fullName>
    </submittedName>
</protein>
<evidence type="ECO:0000313" key="2">
    <source>
        <dbReference type="EMBL" id="VUS45779.1"/>
    </source>
</evidence>
<dbReference type="Proteomes" id="UP000317374">
    <property type="component" value="Unassembled WGS sequence"/>
</dbReference>
<name>A0A564IMH6_9ENTR</name>
<feature type="transmembrane region" description="Helical" evidence="1">
    <location>
        <begin position="20"/>
        <end position="40"/>
    </location>
</feature>
<keyword evidence="1" id="KW-0812">Transmembrane</keyword>
<reference evidence="2 3" key="1">
    <citation type="submission" date="2019-07" db="EMBL/GenBank/DDBJ databases">
        <authorList>
            <person name="Brisse S."/>
            <person name="Rodrigues C."/>
            <person name="Thorpe H."/>
        </authorList>
    </citation>
    <scope>NUCLEOTIDE SEQUENCE [LARGE SCALE GENOMIC DNA]</scope>
    <source>
        <strain evidence="2">SB6422</strain>
    </source>
</reference>
<dbReference type="AlphaFoldDB" id="A0A564IMH6"/>